<evidence type="ECO:0000256" key="1">
    <source>
        <dbReference type="SAM" id="MobiDB-lite"/>
    </source>
</evidence>
<name>A0A409WW31_9AGAR</name>
<accession>A0A409WW31</accession>
<sequence>MPPSEDAFEDDVREGMLVRQGIIRSRAESEVVEGSQVEEEEISNISPKSHQHMFQQMREHVEEPWKHLGSQESWPPFTTYISRETSAYLTTTGMDEAAQYAAGYHVIEATDTDTCAPLPLESSSVGSVTVVPPGESTASTDVCPEDITPKKQLDIGHFHHDEHTQCAQTCQGSSLLSSDQFKTPPKHNPNLLCLRDTKPVLSTNRFDPPPKRNPQLMQQRGTLAVTVPVLAASSSSLKPTNTSDGHAAVSLTEKLKEPEGSTEGPLRQATLDGHEALQLQVDDQVSPSRMTAHEALQEAYRSSKRMVDLDLRLRREQAYLKRLKTRVLSRK</sequence>
<proteinExistence type="predicted"/>
<reference evidence="2 3" key="1">
    <citation type="journal article" date="2018" name="Evol. Lett.">
        <title>Horizontal gene cluster transfer increased hallucinogenic mushroom diversity.</title>
        <authorList>
            <person name="Reynolds H.T."/>
            <person name="Vijayakumar V."/>
            <person name="Gluck-Thaler E."/>
            <person name="Korotkin H.B."/>
            <person name="Matheny P.B."/>
            <person name="Slot J.C."/>
        </authorList>
    </citation>
    <scope>NUCLEOTIDE SEQUENCE [LARGE SCALE GENOMIC DNA]</scope>
    <source>
        <strain evidence="2 3">2629</strain>
    </source>
</reference>
<dbReference type="Proteomes" id="UP000284842">
    <property type="component" value="Unassembled WGS sequence"/>
</dbReference>
<organism evidence="2 3">
    <name type="scientific">Panaeolus cyanescens</name>
    <dbReference type="NCBI Taxonomy" id="181874"/>
    <lineage>
        <taxon>Eukaryota</taxon>
        <taxon>Fungi</taxon>
        <taxon>Dikarya</taxon>
        <taxon>Basidiomycota</taxon>
        <taxon>Agaricomycotina</taxon>
        <taxon>Agaricomycetes</taxon>
        <taxon>Agaricomycetidae</taxon>
        <taxon>Agaricales</taxon>
        <taxon>Agaricineae</taxon>
        <taxon>Galeropsidaceae</taxon>
        <taxon>Panaeolus</taxon>
    </lineage>
</organism>
<dbReference type="AlphaFoldDB" id="A0A409WW31"/>
<feature type="compositionally biased region" description="Low complexity" evidence="1">
    <location>
        <begin position="126"/>
        <end position="136"/>
    </location>
</feature>
<gene>
    <name evidence="2" type="ORF">CVT24_004306</name>
</gene>
<dbReference type="InParanoid" id="A0A409WW31"/>
<evidence type="ECO:0000313" key="2">
    <source>
        <dbReference type="EMBL" id="PPQ82681.1"/>
    </source>
</evidence>
<dbReference type="EMBL" id="NHTK01005127">
    <property type="protein sequence ID" value="PPQ82681.1"/>
    <property type="molecule type" value="Genomic_DNA"/>
</dbReference>
<protein>
    <submittedName>
        <fullName evidence="2">Uncharacterized protein</fullName>
    </submittedName>
</protein>
<keyword evidence="3" id="KW-1185">Reference proteome</keyword>
<evidence type="ECO:0000313" key="3">
    <source>
        <dbReference type="Proteomes" id="UP000284842"/>
    </source>
</evidence>
<feature type="region of interest" description="Disordered" evidence="1">
    <location>
        <begin position="126"/>
        <end position="146"/>
    </location>
</feature>
<comment type="caution">
    <text evidence="2">The sequence shown here is derived from an EMBL/GenBank/DDBJ whole genome shotgun (WGS) entry which is preliminary data.</text>
</comment>